<evidence type="ECO:0000313" key="1">
    <source>
        <dbReference type="EMBL" id="QDU30602.1"/>
    </source>
</evidence>
<evidence type="ECO:0000313" key="2">
    <source>
        <dbReference type="Proteomes" id="UP000315017"/>
    </source>
</evidence>
<dbReference type="RefSeq" id="WP_145096354.1">
    <property type="nucleotide sequence ID" value="NZ_CP036274.1"/>
</dbReference>
<dbReference type="Proteomes" id="UP000315017">
    <property type="component" value="Chromosome"/>
</dbReference>
<organism evidence="1 2">
    <name type="scientific">Anatilimnocola aggregata</name>
    <dbReference type="NCBI Taxonomy" id="2528021"/>
    <lineage>
        <taxon>Bacteria</taxon>
        <taxon>Pseudomonadati</taxon>
        <taxon>Planctomycetota</taxon>
        <taxon>Planctomycetia</taxon>
        <taxon>Pirellulales</taxon>
        <taxon>Pirellulaceae</taxon>
        <taxon>Anatilimnocola</taxon>
    </lineage>
</organism>
<keyword evidence="2" id="KW-1185">Reference proteome</keyword>
<reference evidence="1 2" key="1">
    <citation type="submission" date="2019-02" db="EMBL/GenBank/DDBJ databases">
        <title>Deep-cultivation of Planctomycetes and their phenomic and genomic characterization uncovers novel biology.</title>
        <authorList>
            <person name="Wiegand S."/>
            <person name="Jogler M."/>
            <person name="Boedeker C."/>
            <person name="Pinto D."/>
            <person name="Vollmers J."/>
            <person name="Rivas-Marin E."/>
            <person name="Kohn T."/>
            <person name="Peeters S.H."/>
            <person name="Heuer A."/>
            <person name="Rast P."/>
            <person name="Oberbeckmann S."/>
            <person name="Bunk B."/>
            <person name="Jeske O."/>
            <person name="Meyerdierks A."/>
            <person name="Storesund J.E."/>
            <person name="Kallscheuer N."/>
            <person name="Luecker S."/>
            <person name="Lage O.M."/>
            <person name="Pohl T."/>
            <person name="Merkel B.J."/>
            <person name="Hornburger P."/>
            <person name="Mueller R.-W."/>
            <person name="Bruemmer F."/>
            <person name="Labrenz M."/>
            <person name="Spormann A.M."/>
            <person name="Op den Camp H."/>
            <person name="Overmann J."/>
            <person name="Amann R."/>
            <person name="Jetten M.S.M."/>
            <person name="Mascher T."/>
            <person name="Medema M.H."/>
            <person name="Devos D.P."/>
            <person name="Kaster A.-K."/>
            <person name="Ovreas L."/>
            <person name="Rohde M."/>
            <person name="Galperin M.Y."/>
            <person name="Jogler C."/>
        </authorList>
    </citation>
    <scope>NUCLEOTIDE SEQUENCE [LARGE SCALE GENOMIC DNA]</scope>
    <source>
        <strain evidence="1 2">ETA_A8</strain>
    </source>
</reference>
<proteinExistence type="predicted"/>
<name>A0A517YK58_9BACT</name>
<dbReference type="KEGG" id="aagg:ETAA8_57480"/>
<gene>
    <name evidence="1" type="ORF">ETAA8_57480</name>
</gene>
<dbReference type="EMBL" id="CP036274">
    <property type="protein sequence ID" value="QDU30602.1"/>
    <property type="molecule type" value="Genomic_DNA"/>
</dbReference>
<accession>A0A517YK58</accession>
<sequence length="148" mass="16045">MPGPKGNRNRTTHGTYGFLAIGSLPKGASYIRRQLGVFEKFVANAVKDKHGAITLYRAALIQSAVRHEGRAQLLTRWLRDGEAGLKLLERMAVLREIGAASDQRDRVLKLLDLEIEDAGFASLYTSPATLAQQDTISDAPAISSPGSN</sequence>
<protein>
    <submittedName>
        <fullName evidence="1">Uncharacterized protein</fullName>
    </submittedName>
</protein>
<dbReference type="AlphaFoldDB" id="A0A517YK58"/>